<proteinExistence type="predicted"/>
<dbReference type="Proteomes" id="UP000759537">
    <property type="component" value="Unassembled WGS sequence"/>
</dbReference>
<reference evidence="1" key="2">
    <citation type="journal article" date="2020" name="Nat. Commun.">
        <title>Large-scale genome sequencing of mycorrhizal fungi provides insights into the early evolution of symbiotic traits.</title>
        <authorList>
            <person name="Miyauchi S."/>
            <person name="Kiss E."/>
            <person name="Kuo A."/>
            <person name="Drula E."/>
            <person name="Kohler A."/>
            <person name="Sanchez-Garcia M."/>
            <person name="Morin E."/>
            <person name="Andreopoulos B."/>
            <person name="Barry K.W."/>
            <person name="Bonito G."/>
            <person name="Buee M."/>
            <person name="Carver A."/>
            <person name="Chen C."/>
            <person name="Cichocki N."/>
            <person name="Clum A."/>
            <person name="Culley D."/>
            <person name="Crous P.W."/>
            <person name="Fauchery L."/>
            <person name="Girlanda M."/>
            <person name="Hayes R.D."/>
            <person name="Keri Z."/>
            <person name="LaButti K."/>
            <person name="Lipzen A."/>
            <person name="Lombard V."/>
            <person name="Magnuson J."/>
            <person name="Maillard F."/>
            <person name="Murat C."/>
            <person name="Nolan M."/>
            <person name="Ohm R.A."/>
            <person name="Pangilinan J."/>
            <person name="Pereira M.F."/>
            <person name="Perotto S."/>
            <person name="Peter M."/>
            <person name="Pfister S."/>
            <person name="Riley R."/>
            <person name="Sitrit Y."/>
            <person name="Stielow J.B."/>
            <person name="Szollosi G."/>
            <person name="Zifcakova L."/>
            <person name="Stursova M."/>
            <person name="Spatafora J.W."/>
            <person name="Tedersoo L."/>
            <person name="Vaario L.M."/>
            <person name="Yamada A."/>
            <person name="Yan M."/>
            <person name="Wang P."/>
            <person name="Xu J."/>
            <person name="Bruns T."/>
            <person name="Baldrian P."/>
            <person name="Vilgalys R."/>
            <person name="Dunand C."/>
            <person name="Henrissat B."/>
            <person name="Grigoriev I.V."/>
            <person name="Hibbett D."/>
            <person name="Nagy L.G."/>
            <person name="Martin F.M."/>
        </authorList>
    </citation>
    <scope>NUCLEOTIDE SEQUENCE</scope>
    <source>
        <strain evidence="1">Prilba</strain>
    </source>
</reference>
<sequence>MSTSGRLTLYARFERRDVVRVPLGEGGTSSENVLKTTSDCKGGLRRPRTQRMDSSCSARLAPRTSSVRIPIAAIESLSLTFTQGLSLYITVHTSTNSDSSVLGINVVQLTVAARWITGLFDMRLRCVSPSSFTTLRCPFAVRSFTISVRVQVNIFQRT</sequence>
<accession>A0A9P5TCM6</accession>
<reference evidence="1" key="1">
    <citation type="submission" date="2019-10" db="EMBL/GenBank/DDBJ databases">
        <authorList>
            <consortium name="DOE Joint Genome Institute"/>
            <person name="Kuo A."/>
            <person name="Miyauchi S."/>
            <person name="Kiss E."/>
            <person name="Drula E."/>
            <person name="Kohler A."/>
            <person name="Sanchez-Garcia M."/>
            <person name="Andreopoulos B."/>
            <person name="Barry K.W."/>
            <person name="Bonito G."/>
            <person name="Buee M."/>
            <person name="Carver A."/>
            <person name="Chen C."/>
            <person name="Cichocki N."/>
            <person name="Clum A."/>
            <person name="Culley D."/>
            <person name="Crous P.W."/>
            <person name="Fauchery L."/>
            <person name="Girlanda M."/>
            <person name="Hayes R."/>
            <person name="Keri Z."/>
            <person name="LaButti K."/>
            <person name="Lipzen A."/>
            <person name="Lombard V."/>
            <person name="Magnuson J."/>
            <person name="Maillard F."/>
            <person name="Morin E."/>
            <person name="Murat C."/>
            <person name="Nolan M."/>
            <person name="Ohm R."/>
            <person name="Pangilinan J."/>
            <person name="Pereira M."/>
            <person name="Perotto S."/>
            <person name="Peter M."/>
            <person name="Riley R."/>
            <person name="Sitrit Y."/>
            <person name="Stielow B."/>
            <person name="Szollosi G."/>
            <person name="Zifcakova L."/>
            <person name="Stursova M."/>
            <person name="Spatafora J.W."/>
            <person name="Tedersoo L."/>
            <person name="Vaario L.-M."/>
            <person name="Yamada A."/>
            <person name="Yan M."/>
            <person name="Wang P."/>
            <person name="Xu J."/>
            <person name="Bruns T."/>
            <person name="Baldrian P."/>
            <person name="Vilgalys R."/>
            <person name="Henrissat B."/>
            <person name="Grigoriev I.V."/>
            <person name="Hibbett D."/>
            <person name="Nagy L.G."/>
            <person name="Martin F.M."/>
        </authorList>
    </citation>
    <scope>NUCLEOTIDE SEQUENCE</scope>
    <source>
        <strain evidence="1">Prilba</strain>
    </source>
</reference>
<dbReference type="AlphaFoldDB" id="A0A9P5TCM6"/>
<gene>
    <name evidence="1" type="ORF">DFH94DRAFT_244737</name>
</gene>
<name>A0A9P5TCM6_9AGAM</name>
<comment type="caution">
    <text evidence="1">The sequence shown here is derived from an EMBL/GenBank/DDBJ whole genome shotgun (WGS) entry which is preliminary data.</text>
</comment>
<evidence type="ECO:0000313" key="2">
    <source>
        <dbReference type="Proteomes" id="UP000759537"/>
    </source>
</evidence>
<dbReference type="EMBL" id="WHVB01000003">
    <property type="protein sequence ID" value="KAF8484713.1"/>
    <property type="molecule type" value="Genomic_DNA"/>
</dbReference>
<protein>
    <submittedName>
        <fullName evidence="1">Uncharacterized protein</fullName>
    </submittedName>
</protein>
<evidence type="ECO:0000313" key="1">
    <source>
        <dbReference type="EMBL" id="KAF8484713.1"/>
    </source>
</evidence>
<keyword evidence="2" id="KW-1185">Reference proteome</keyword>
<organism evidence="1 2">
    <name type="scientific">Russula ochroleuca</name>
    <dbReference type="NCBI Taxonomy" id="152965"/>
    <lineage>
        <taxon>Eukaryota</taxon>
        <taxon>Fungi</taxon>
        <taxon>Dikarya</taxon>
        <taxon>Basidiomycota</taxon>
        <taxon>Agaricomycotina</taxon>
        <taxon>Agaricomycetes</taxon>
        <taxon>Russulales</taxon>
        <taxon>Russulaceae</taxon>
        <taxon>Russula</taxon>
    </lineage>
</organism>